<keyword evidence="1" id="KW-0472">Membrane</keyword>
<reference evidence="2 3" key="1">
    <citation type="submission" date="2016-02" db="EMBL/GenBank/DDBJ databases">
        <title>Discovery of a natural microsporidian pathogen with a broad tissue tropism in Caenorhabditis elegans.</title>
        <authorList>
            <person name="Luallen R.J."/>
            <person name="Reinke A.W."/>
            <person name="Tong L."/>
            <person name="Botts M.R."/>
            <person name="Felix M.-A."/>
            <person name="Troemel E.R."/>
        </authorList>
    </citation>
    <scope>NUCLEOTIDE SEQUENCE [LARGE SCALE GENOMIC DNA]</scope>
    <source>
        <strain evidence="2 3">JUm2807</strain>
    </source>
</reference>
<dbReference type="AlphaFoldDB" id="A0A177EG06"/>
<keyword evidence="3" id="KW-1185">Reference proteome</keyword>
<evidence type="ECO:0000256" key="1">
    <source>
        <dbReference type="SAM" id="Phobius"/>
    </source>
</evidence>
<dbReference type="RefSeq" id="XP_067544481.1">
    <property type="nucleotide sequence ID" value="XM_067688894.1"/>
</dbReference>
<comment type="caution">
    <text evidence="2">The sequence shown here is derived from an EMBL/GenBank/DDBJ whole genome shotgun (WGS) entry which is preliminary data.</text>
</comment>
<evidence type="ECO:0000313" key="3">
    <source>
        <dbReference type="Proteomes" id="UP000185944"/>
    </source>
</evidence>
<sequence>MVGVSTENHLTSLSTLEEVELSSIQTPPVVEPGTESRSVRILRKMREWRGMILLGLGILGGVIILSVGTGLILSNTNNTALLTNDTDPMPYATTYYTSNKTMDDDDYSDDYPKDTETAVNDSKTPFNARCLRWAMLDDYQKKIITLIKERSLQPSVSPAPGIRKQILVRLTTTRLSTHSRPFMKSCFVHPDSKPVVDPSEDLAEHIQTFIRLVYDAFSSYKEGATLEQYLKETPVDPQNYYSLLFDALKNFSLTPKEIALVAQTEHAYYKNCGEEISRRINNVRTVVSDWHMWKDSQRFVIPQAKLNAKNNPALTNAKHIFQNSWGSLIKKLEANTQDLNIHHTNALREIGFTQMSLNTAASPSG</sequence>
<evidence type="ECO:0000313" key="2">
    <source>
        <dbReference type="EMBL" id="OAG29929.1"/>
    </source>
</evidence>
<gene>
    <name evidence="2" type="ORF">NEDG_01476</name>
</gene>
<proteinExistence type="predicted"/>
<dbReference type="Proteomes" id="UP000185944">
    <property type="component" value="Unassembled WGS sequence"/>
</dbReference>
<keyword evidence="1" id="KW-0812">Transmembrane</keyword>
<protein>
    <submittedName>
        <fullName evidence="2">Uncharacterized protein</fullName>
    </submittedName>
</protein>
<keyword evidence="1" id="KW-1133">Transmembrane helix</keyword>
<name>A0A177EG06_9MICR</name>
<dbReference type="EMBL" id="LTDL01000038">
    <property type="protein sequence ID" value="OAG29929.1"/>
    <property type="molecule type" value="Genomic_DNA"/>
</dbReference>
<dbReference type="VEuPathDB" id="MicrosporidiaDB:NEDG_01476"/>
<accession>A0A177EG06</accession>
<feature type="transmembrane region" description="Helical" evidence="1">
    <location>
        <begin position="50"/>
        <end position="73"/>
    </location>
</feature>
<dbReference type="GeneID" id="93647826"/>
<organism evidence="2 3">
    <name type="scientific">Nematocida displodere</name>
    <dbReference type="NCBI Taxonomy" id="1805483"/>
    <lineage>
        <taxon>Eukaryota</taxon>
        <taxon>Fungi</taxon>
        <taxon>Fungi incertae sedis</taxon>
        <taxon>Microsporidia</taxon>
        <taxon>Nematocida</taxon>
    </lineage>
</organism>